<dbReference type="InterPro" id="IPR003488">
    <property type="entry name" value="DprA"/>
</dbReference>
<dbReference type="SUPFAM" id="SSF47781">
    <property type="entry name" value="RuvA domain 2-like"/>
    <property type="match status" value="1"/>
</dbReference>
<evidence type="ECO:0000256" key="1">
    <source>
        <dbReference type="ARBA" id="ARBA00006525"/>
    </source>
</evidence>
<dbReference type="Proteomes" id="UP001231362">
    <property type="component" value="Unassembled WGS sequence"/>
</dbReference>
<dbReference type="InterPro" id="IPR057666">
    <property type="entry name" value="DrpA_SLOG"/>
</dbReference>
<evidence type="ECO:0000313" key="4">
    <source>
        <dbReference type="Proteomes" id="UP001231362"/>
    </source>
</evidence>
<dbReference type="EMBL" id="JAUSTU010000002">
    <property type="protein sequence ID" value="MDQ0154205.1"/>
    <property type="molecule type" value="Genomic_DNA"/>
</dbReference>
<dbReference type="Gene3D" id="3.40.50.450">
    <property type="match status" value="1"/>
</dbReference>
<dbReference type="InterPro" id="IPR010994">
    <property type="entry name" value="RuvA_2-like"/>
</dbReference>
<comment type="similarity">
    <text evidence="1">Belongs to the DprA/Smf family.</text>
</comment>
<feature type="domain" description="Smf/DprA SLOG" evidence="2">
    <location>
        <begin position="77"/>
        <end position="285"/>
    </location>
</feature>
<reference evidence="3 4" key="1">
    <citation type="submission" date="2023-07" db="EMBL/GenBank/DDBJ databases">
        <title>Genomic Encyclopedia of Type Strains, Phase IV (KMG-IV): sequencing the most valuable type-strain genomes for metagenomic binning, comparative biology and taxonomic classification.</title>
        <authorList>
            <person name="Goeker M."/>
        </authorList>
    </citation>
    <scope>NUCLEOTIDE SEQUENCE [LARGE SCALE GENOMIC DNA]</scope>
    <source>
        <strain evidence="3 4">DSM 23948</strain>
    </source>
</reference>
<accession>A0ABT9UZU1</accession>
<protein>
    <submittedName>
        <fullName evidence="3">DNA processing protein</fullName>
    </submittedName>
</protein>
<name>A0ABT9UZU1_9BACL</name>
<dbReference type="PANTHER" id="PTHR43022">
    <property type="entry name" value="PROTEIN SMF"/>
    <property type="match status" value="1"/>
</dbReference>
<dbReference type="Pfam" id="PF02481">
    <property type="entry name" value="DNA_processg_A"/>
    <property type="match status" value="1"/>
</dbReference>
<dbReference type="PANTHER" id="PTHR43022:SF1">
    <property type="entry name" value="PROTEIN SMF"/>
    <property type="match status" value="1"/>
</dbReference>
<keyword evidence="4" id="KW-1185">Reference proteome</keyword>
<dbReference type="SUPFAM" id="SSF102405">
    <property type="entry name" value="MCP/YpsA-like"/>
    <property type="match status" value="1"/>
</dbReference>
<comment type="caution">
    <text evidence="3">The sequence shown here is derived from an EMBL/GenBank/DDBJ whole genome shotgun (WGS) entry which is preliminary data.</text>
</comment>
<evidence type="ECO:0000313" key="3">
    <source>
        <dbReference type="EMBL" id="MDQ0154205.1"/>
    </source>
</evidence>
<dbReference type="NCBIfam" id="TIGR00732">
    <property type="entry name" value="dprA"/>
    <property type="match status" value="1"/>
</dbReference>
<proteinExistence type="inferred from homology"/>
<organism evidence="3 4">
    <name type="scientific">Anoxybacillus andreesenii</name>
    <dbReference type="NCBI Taxonomy" id="1325932"/>
    <lineage>
        <taxon>Bacteria</taxon>
        <taxon>Bacillati</taxon>
        <taxon>Bacillota</taxon>
        <taxon>Bacilli</taxon>
        <taxon>Bacillales</taxon>
        <taxon>Anoxybacillaceae</taxon>
        <taxon>Anoxybacillus</taxon>
    </lineage>
</organism>
<dbReference type="RefSeq" id="WP_307148821.1">
    <property type="nucleotide sequence ID" value="NZ_JAUSTU010000002.1"/>
</dbReference>
<evidence type="ECO:0000259" key="2">
    <source>
        <dbReference type="Pfam" id="PF02481"/>
    </source>
</evidence>
<sequence>MERYWIWLSLIKYVGPVLQKNLLGYFGCPRKVFEAAGKELAEVPTMNKRALQSLLNSKTLTYAENILQNCREKEIQILQFDDERYPPHAKSCPESPVVLFYKGTLEPITEAVAVVGSRRCTSYGKKMAQEMGRQLAEYGVPLISGFAKGIDSYAQSACVNKGGYTIAFLAGGVDLCYPAEQRPLYEKILESGSVFISSQPPGTKARPEYFLQRNAFISAWSSEVVVVEATAKSGALWTAKFAQSQGRSLFAVPHPIGMPEGEGTNQLIAEGKAELFMGIEESLDSIKKQSRMVTLDQRTSRVSLHPLSKIQHQILTFLTDNAPKSLLELSRQSQISEETILEELLTLELNGIIILRGNLVSKI</sequence>
<gene>
    <name evidence="3" type="ORF">J2S07_000509</name>
</gene>